<name>A0A6M4GPE1_9PROT</name>
<dbReference type="AlphaFoldDB" id="A0A6M4GPE1"/>
<gene>
    <name evidence="4" type="ORF">DSM104443_00236</name>
</gene>
<dbReference type="PROSITE" id="PS51257">
    <property type="entry name" value="PROKAR_LIPOPROTEIN"/>
    <property type="match status" value="1"/>
</dbReference>
<dbReference type="Proteomes" id="UP000501534">
    <property type="component" value="Chromosome"/>
</dbReference>
<dbReference type="RefSeq" id="WP_171088890.1">
    <property type="nucleotide sequence ID" value="NZ_CP053069.1"/>
</dbReference>
<organism evidence="4 5">
    <name type="scientific">Usitatibacter rugosus</name>
    <dbReference type="NCBI Taxonomy" id="2732067"/>
    <lineage>
        <taxon>Bacteria</taxon>
        <taxon>Pseudomonadati</taxon>
        <taxon>Pseudomonadota</taxon>
        <taxon>Betaproteobacteria</taxon>
        <taxon>Nitrosomonadales</taxon>
        <taxon>Usitatibacteraceae</taxon>
        <taxon>Usitatibacter</taxon>
    </lineage>
</organism>
<dbReference type="InterPro" id="IPR008816">
    <property type="entry name" value="Gly_zipper_2TM_dom"/>
</dbReference>
<keyword evidence="2" id="KW-0472">Membrane</keyword>
<dbReference type="InterPro" id="IPR051407">
    <property type="entry name" value="Bact_OM_lipoprot/Surf_antigen"/>
</dbReference>
<sequence length="152" mass="15499">MKLKILGAAALCAMGLAGCGSSPTYSDSPYYGSTVASNSYTEYGRVTNIETVISNDGKASGAGAVIGGVVGGVLGHQVGSGRGNTAATVGGAVAGAVVGNEVEKRRNTGEEVGYRVDVRMDNGGTRSEMMDYVGDLRVGDRVRIADGRIARY</sequence>
<dbReference type="KEGG" id="uru:DSM104443_00236"/>
<evidence type="ECO:0000256" key="1">
    <source>
        <dbReference type="ARBA" id="ARBA00004370"/>
    </source>
</evidence>
<comment type="subcellular location">
    <subcellularLocation>
        <location evidence="1">Membrane</location>
    </subcellularLocation>
</comment>
<evidence type="ECO:0000313" key="5">
    <source>
        <dbReference type="Proteomes" id="UP000501534"/>
    </source>
</evidence>
<keyword evidence="5" id="KW-1185">Reference proteome</keyword>
<feature type="domain" description="Glycine zipper 2TM" evidence="3">
    <location>
        <begin position="62"/>
        <end position="103"/>
    </location>
</feature>
<protein>
    <recommendedName>
        <fullName evidence="3">Glycine zipper 2TM domain-containing protein</fullName>
    </recommendedName>
</protein>
<accession>A0A6M4GPE1</accession>
<dbReference type="GO" id="GO:0019867">
    <property type="term" value="C:outer membrane"/>
    <property type="evidence" value="ECO:0007669"/>
    <property type="project" value="InterPro"/>
</dbReference>
<evidence type="ECO:0000313" key="4">
    <source>
        <dbReference type="EMBL" id="QJR09199.1"/>
    </source>
</evidence>
<proteinExistence type="predicted"/>
<dbReference type="Pfam" id="PF05433">
    <property type="entry name" value="Rick_17kDa_Anti"/>
    <property type="match status" value="1"/>
</dbReference>
<reference evidence="4 5" key="1">
    <citation type="submission" date="2020-04" db="EMBL/GenBank/DDBJ databases">
        <title>Usitatibacter rugosus gen. nov., sp. nov. and Usitatibacter palustris sp. nov., novel members of Usitatibacteraceae fam. nov. within the order Nitrosomonadales isolated from soil.</title>
        <authorList>
            <person name="Huber K.J."/>
            <person name="Neumann-Schaal M."/>
            <person name="Geppert A."/>
            <person name="Luckner M."/>
            <person name="Wanner G."/>
            <person name="Overmann J."/>
        </authorList>
    </citation>
    <scope>NUCLEOTIDE SEQUENCE [LARGE SCALE GENOMIC DNA]</scope>
    <source>
        <strain evidence="4 5">0125_3</strain>
    </source>
</reference>
<dbReference type="EMBL" id="CP053069">
    <property type="protein sequence ID" value="QJR09199.1"/>
    <property type="molecule type" value="Genomic_DNA"/>
</dbReference>
<evidence type="ECO:0000259" key="3">
    <source>
        <dbReference type="Pfam" id="PF05433"/>
    </source>
</evidence>
<evidence type="ECO:0000256" key="2">
    <source>
        <dbReference type="ARBA" id="ARBA00023136"/>
    </source>
</evidence>
<dbReference type="PANTHER" id="PTHR35603">
    <property type="match status" value="1"/>
</dbReference>
<dbReference type="PANTHER" id="PTHR35603:SF2">
    <property type="entry name" value="OUTER MEMBRANE LIPOPROTEIN"/>
    <property type="match status" value="1"/>
</dbReference>